<evidence type="ECO:0000256" key="2">
    <source>
        <dbReference type="ARBA" id="ARBA00023121"/>
    </source>
</evidence>
<proteinExistence type="inferred from homology"/>
<dbReference type="InterPro" id="IPR031259">
    <property type="entry name" value="ILBP"/>
</dbReference>
<dbReference type="Proteomes" id="UP000694925">
    <property type="component" value="Unplaced"/>
</dbReference>
<dbReference type="InterPro" id="IPR027887">
    <property type="entry name" value="DUF4464"/>
</dbReference>
<dbReference type="AlphaFoldDB" id="A0AAJ7S4U6"/>
<sequence>MTELGTQIDSDKRLLLFATYKDYLDSLVTFVDLGYLGNLNVARQLAKLGYRCTGETLDKETFYRRLKAVRDLLFPIYKPYVLTSEHVEPKDMRNLWKGEVTSKFKEEWPQEQGDYALGTRFTRIIDDDEGVSNLLRSKSFELLQDDTFRNESLLQTLYLDDITDEAASTGSESCQTHSENQMVDMASIVGTYQHESNENLDEYFKAVGVPYIPRKMMSMSSPRLEISNDGDKWTICTISMFRTAQLTFTLNEEYEEHMPAGVTLKNVTTMEEDGLVTVSVGPDNNKVVRKYEVTKDGVVLIMTHEKSGQVAKRYFKRLS</sequence>
<name>A0AAJ7S4U6_9HYME</name>
<gene>
    <name evidence="4" type="primary">LOC108626820</name>
</gene>
<protein>
    <submittedName>
        <fullName evidence="4">Uncharacterized protein LOC108626820</fullName>
    </submittedName>
</protein>
<keyword evidence="2" id="KW-0446">Lipid-binding</keyword>
<dbReference type="GeneID" id="108626820"/>
<evidence type="ECO:0000313" key="3">
    <source>
        <dbReference type="Proteomes" id="UP000694925"/>
    </source>
</evidence>
<accession>A0AAJ7S4U6</accession>
<keyword evidence="3" id="KW-1185">Reference proteome</keyword>
<dbReference type="Pfam" id="PF14713">
    <property type="entry name" value="DUF4464"/>
    <property type="match status" value="1"/>
</dbReference>
<evidence type="ECO:0000313" key="4">
    <source>
        <dbReference type="RefSeq" id="XP_026670937.1"/>
    </source>
</evidence>
<dbReference type="InterPro" id="IPR000463">
    <property type="entry name" value="Fatty_acid-bd"/>
</dbReference>
<dbReference type="PANTHER" id="PTHR11955">
    <property type="entry name" value="FATTY ACID BINDING PROTEIN"/>
    <property type="match status" value="1"/>
</dbReference>
<comment type="similarity">
    <text evidence="1">Belongs to the calycin superfamily. Fatty-acid binding protein (FABP) family.</text>
</comment>
<dbReference type="SUPFAM" id="SSF50814">
    <property type="entry name" value="Lipocalins"/>
    <property type="match status" value="1"/>
</dbReference>
<organism evidence="3 4">
    <name type="scientific">Ceratina calcarata</name>
    <dbReference type="NCBI Taxonomy" id="156304"/>
    <lineage>
        <taxon>Eukaryota</taxon>
        <taxon>Metazoa</taxon>
        <taxon>Ecdysozoa</taxon>
        <taxon>Arthropoda</taxon>
        <taxon>Hexapoda</taxon>
        <taxon>Insecta</taxon>
        <taxon>Pterygota</taxon>
        <taxon>Neoptera</taxon>
        <taxon>Endopterygota</taxon>
        <taxon>Hymenoptera</taxon>
        <taxon>Apocrita</taxon>
        <taxon>Aculeata</taxon>
        <taxon>Apoidea</taxon>
        <taxon>Anthophila</taxon>
        <taxon>Apidae</taxon>
        <taxon>Ceratina</taxon>
        <taxon>Zadontomerus</taxon>
    </lineage>
</organism>
<dbReference type="GO" id="GO:0008289">
    <property type="term" value="F:lipid binding"/>
    <property type="evidence" value="ECO:0007669"/>
    <property type="project" value="UniProtKB-KW"/>
</dbReference>
<evidence type="ECO:0000256" key="1">
    <source>
        <dbReference type="ARBA" id="ARBA00008390"/>
    </source>
</evidence>
<dbReference type="InterPro" id="IPR012674">
    <property type="entry name" value="Calycin"/>
</dbReference>
<dbReference type="PRINTS" id="PR00178">
    <property type="entry name" value="FATTYACIDBP"/>
</dbReference>
<dbReference type="RefSeq" id="XP_026670937.1">
    <property type="nucleotide sequence ID" value="XM_026815136.1"/>
</dbReference>
<dbReference type="KEGG" id="ccal:108626820"/>
<dbReference type="Gene3D" id="2.40.128.20">
    <property type="match status" value="1"/>
</dbReference>
<dbReference type="CDD" id="cd00742">
    <property type="entry name" value="FABP"/>
    <property type="match status" value="1"/>
</dbReference>
<reference evidence="4" key="1">
    <citation type="submission" date="2025-08" db="UniProtKB">
        <authorList>
            <consortium name="RefSeq"/>
        </authorList>
    </citation>
    <scope>IDENTIFICATION</scope>
    <source>
        <tissue evidence="4">Whole body</tissue>
    </source>
</reference>